<protein>
    <submittedName>
        <fullName evidence="2">Uncharacterized protein</fullName>
    </submittedName>
</protein>
<dbReference type="AlphaFoldDB" id="F9WP61"/>
<keyword evidence="3" id="KW-1185">Reference proteome</keyword>
<evidence type="ECO:0000256" key="1">
    <source>
        <dbReference type="SAM" id="MobiDB-lite"/>
    </source>
</evidence>
<dbReference type="Proteomes" id="UP000009027">
    <property type="component" value="Unassembled WGS sequence"/>
</dbReference>
<accession>F9WP61</accession>
<feature type="compositionally biased region" description="Basic and acidic residues" evidence="1">
    <location>
        <begin position="192"/>
        <end position="206"/>
    </location>
</feature>
<gene>
    <name evidence="2" type="ORF">TvY486_0020310</name>
</gene>
<evidence type="ECO:0000313" key="2">
    <source>
        <dbReference type="EMBL" id="CCD19335.1"/>
    </source>
</evidence>
<feature type="compositionally biased region" description="Basic residues" evidence="1">
    <location>
        <begin position="286"/>
        <end position="295"/>
    </location>
</feature>
<sequence>MAVAATMAAEEAATIGGAAMAWGKTAAEVAAATGNTTVLDHVPAPWEVAEKVENVRREATHITAEASTQAQRVKDFIQLFAQYSGGDGTSTNARLCIGKTTGSAGSDTMSGTMDGAEYIYGRLGCTRSPENINASARRLLNDATLQALDEKGTPFAVRKHTGRPTGSADIYTVDGGSGRRRLEGVPAHRHARSEQQETSRCHRINDKQGQAGRLGRNLANDTSGRQHEQRQRQRRRCCHFIFDDTRRPGPTEHTGRPHGAHARSPEGADEIVHRKLEKHAPDRWPGQKHMHKTGNARHGNTQAGIRKTAKAHRNKHR</sequence>
<feature type="region of interest" description="Disordered" evidence="1">
    <location>
        <begin position="156"/>
        <end position="317"/>
    </location>
</feature>
<dbReference type="EMBL" id="CAEX01003190">
    <property type="protein sequence ID" value="CCD19335.1"/>
    <property type="molecule type" value="Genomic_DNA"/>
</dbReference>
<proteinExistence type="predicted"/>
<organism evidence="2 3">
    <name type="scientific">Trypanosoma vivax (strain Y486)</name>
    <dbReference type="NCBI Taxonomy" id="1055687"/>
    <lineage>
        <taxon>Eukaryota</taxon>
        <taxon>Discoba</taxon>
        <taxon>Euglenozoa</taxon>
        <taxon>Kinetoplastea</taxon>
        <taxon>Metakinetoplastina</taxon>
        <taxon>Trypanosomatida</taxon>
        <taxon>Trypanosomatidae</taxon>
        <taxon>Trypanosoma</taxon>
        <taxon>Duttonella</taxon>
    </lineage>
</organism>
<feature type="compositionally biased region" description="Basic residues" evidence="1">
    <location>
        <begin position="307"/>
        <end position="317"/>
    </location>
</feature>
<name>F9WP61_TRYVY</name>
<dbReference type="VEuPathDB" id="TriTrypDB:TvY486_0020310"/>
<evidence type="ECO:0000313" key="3">
    <source>
        <dbReference type="Proteomes" id="UP000009027"/>
    </source>
</evidence>
<reference evidence="2 3" key="1">
    <citation type="journal article" date="2012" name="Proc. Natl. Acad. Sci. U.S.A.">
        <title>Antigenic diversity is generated by distinct evolutionary mechanisms in African trypanosome species.</title>
        <authorList>
            <person name="Jackson A.P."/>
            <person name="Berry A."/>
            <person name="Aslett M."/>
            <person name="Allison H.C."/>
            <person name="Burton P."/>
            <person name="Vavrova-Anderson J."/>
            <person name="Brown R."/>
            <person name="Browne H."/>
            <person name="Corton N."/>
            <person name="Hauser H."/>
            <person name="Gamble J."/>
            <person name="Gilderthorp R."/>
            <person name="Marcello L."/>
            <person name="McQuillan J."/>
            <person name="Otto T.D."/>
            <person name="Quail M.A."/>
            <person name="Sanders M.J."/>
            <person name="van Tonder A."/>
            <person name="Ginger M.L."/>
            <person name="Field M.C."/>
            <person name="Barry J.D."/>
            <person name="Hertz-Fowler C."/>
            <person name="Berriman M."/>
        </authorList>
    </citation>
    <scope>NUCLEOTIDE SEQUENCE</scope>
    <source>
        <strain evidence="2 3">Y486</strain>
    </source>
</reference>
<feature type="compositionally biased region" description="Basic and acidic residues" evidence="1">
    <location>
        <begin position="263"/>
        <end position="282"/>
    </location>
</feature>
<feature type="compositionally biased region" description="Basic and acidic residues" evidence="1">
    <location>
        <begin position="241"/>
        <end position="255"/>
    </location>
</feature>